<proteinExistence type="predicted"/>
<evidence type="ECO:0000313" key="3">
    <source>
        <dbReference type="Proteomes" id="UP001159363"/>
    </source>
</evidence>
<comment type="caution">
    <text evidence="2">The sequence shown here is derived from an EMBL/GenBank/DDBJ whole genome shotgun (WGS) entry which is preliminary data.</text>
</comment>
<protein>
    <submittedName>
        <fullName evidence="2">Uncharacterized protein</fullName>
    </submittedName>
</protein>
<feature type="signal peptide" evidence="1">
    <location>
        <begin position="1"/>
        <end position="22"/>
    </location>
</feature>
<name>A0ABQ9GCP2_9NEOP</name>
<accession>A0ABQ9GCP2</accession>
<reference evidence="2 3" key="1">
    <citation type="submission" date="2023-02" db="EMBL/GenBank/DDBJ databases">
        <title>LHISI_Scaffold_Assembly.</title>
        <authorList>
            <person name="Stuart O.P."/>
            <person name="Cleave R."/>
            <person name="Magrath M.J.L."/>
            <person name="Mikheyev A.S."/>
        </authorList>
    </citation>
    <scope>NUCLEOTIDE SEQUENCE [LARGE SCALE GENOMIC DNA]</scope>
    <source>
        <strain evidence="2">Daus_M_001</strain>
        <tissue evidence="2">Leg muscle</tissue>
    </source>
</reference>
<gene>
    <name evidence="2" type="ORF">PR048_028983</name>
</gene>
<sequence>MMGHHVMTVCVFCVLCTSHTQCSLHSTSSVHKQNRFVVNSKDFRALKPPATGMLVQVTGRTRREVNLPAHVVNSGESYFIKKVFEKFGDGETMTLEGFEKLLSSLGLKQFMVENVVVSRTEKVDVAAVVNSAGGGGDKSNGM</sequence>
<keyword evidence="1" id="KW-0732">Signal</keyword>
<dbReference type="Proteomes" id="UP001159363">
    <property type="component" value="Chromosome 12"/>
</dbReference>
<keyword evidence="3" id="KW-1185">Reference proteome</keyword>
<evidence type="ECO:0000313" key="2">
    <source>
        <dbReference type="EMBL" id="KAJ8869972.1"/>
    </source>
</evidence>
<dbReference type="EMBL" id="JARBHB010000013">
    <property type="protein sequence ID" value="KAJ8869972.1"/>
    <property type="molecule type" value="Genomic_DNA"/>
</dbReference>
<evidence type="ECO:0000256" key="1">
    <source>
        <dbReference type="SAM" id="SignalP"/>
    </source>
</evidence>
<organism evidence="2 3">
    <name type="scientific">Dryococelus australis</name>
    <dbReference type="NCBI Taxonomy" id="614101"/>
    <lineage>
        <taxon>Eukaryota</taxon>
        <taxon>Metazoa</taxon>
        <taxon>Ecdysozoa</taxon>
        <taxon>Arthropoda</taxon>
        <taxon>Hexapoda</taxon>
        <taxon>Insecta</taxon>
        <taxon>Pterygota</taxon>
        <taxon>Neoptera</taxon>
        <taxon>Polyneoptera</taxon>
        <taxon>Phasmatodea</taxon>
        <taxon>Verophasmatodea</taxon>
        <taxon>Anareolatae</taxon>
        <taxon>Phasmatidae</taxon>
        <taxon>Eurycanthinae</taxon>
        <taxon>Dryococelus</taxon>
    </lineage>
</organism>
<feature type="chain" id="PRO_5047285814" evidence="1">
    <location>
        <begin position="23"/>
        <end position="142"/>
    </location>
</feature>